<name>A0A7N2LQI2_QUELO</name>
<dbReference type="Proteomes" id="UP000594261">
    <property type="component" value="Chromosome 5"/>
</dbReference>
<dbReference type="SUPFAM" id="SSF54928">
    <property type="entry name" value="RNA-binding domain, RBD"/>
    <property type="match status" value="1"/>
</dbReference>
<dbReference type="InterPro" id="IPR012677">
    <property type="entry name" value="Nucleotide-bd_a/b_plait_sf"/>
</dbReference>
<dbReference type="EnsemblPlants" id="QL05p031699:mrna">
    <property type="protein sequence ID" value="QL05p031699:mrna"/>
    <property type="gene ID" value="QL05p031699"/>
</dbReference>
<evidence type="ECO:0000256" key="4">
    <source>
        <dbReference type="SAM" id="MobiDB-lite"/>
    </source>
</evidence>
<dbReference type="InterPro" id="IPR035979">
    <property type="entry name" value="RBD_domain_sf"/>
</dbReference>
<keyword evidence="5" id="KW-0472">Membrane</keyword>
<evidence type="ECO:0000313" key="9">
    <source>
        <dbReference type="Proteomes" id="UP000594261"/>
    </source>
</evidence>
<evidence type="ECO:0000256" key="5">
    <source>
        <dbReference type="SAM" id="Phobius"/>
    </source>
</evidence>
<dbReference type="PANTHER" id="PTHR48036">
    <property type="entry name" value="SPLICING FACTOR (PAD-1), PUTATIVE (AFU_ORTHOLOGUE AFUA_1G15810)-RELATED"/>
    <property type="match status" value="1"/>
</dbReference>
<accession>A0A7N2LQI2</accession>
<dbReference type="InParanoid" id="A0A7N2LQI2"/>
<dbReference type="GO" id="GO:0003723">
    <property type="term" value="F:RNA binding"/>
    <property type="evidence" value="ECO:0007669"/>
    <property type="project" value="UniProtKB-KW"/>
</dbReference>
<evidence type="ECO:0000259" key="6">
    <source>
        <dbReference type="Pfam" id="PF15519"/>
    </source>
</evidence>
<dbReference type="EMBL" id="LRBV02000005">
    <property type="status" value="NOT_ANNOTATED_CDS"/>
    <property type="molecule type" value="Genomic_DNA"/>
</dbReference>
<evidence type="ECO:0000256" key="2">
    <source>
        <dbReference type="ARBA" id="ARBA00022737"/>
    </source>
</evidence>
<feature type="region of interest" description="Disordered" evidence="4">
    <location>
        <begin position="377"/>
        <end position="396"/>
    </location>
</feature>
<evidence type="ECO:0000313" key="8">
    <source>
        <dbReference type="EnsemblPlants" id="QL05p031699:mrna"/>
    </source>
</evidence>
<evidence type="ECO:0000256" key="1">
    <source>
        <dbReference type="ARBA" id="ARBA00022553"/>
    </source>
</evidence>
<keyword evidence="3" id="KW-0694">RNA-binding</keyword>
<dbReference type="InterPro" id="IPR006509">
    <property type="entry name" value="RBM39_SF"/>
</dbReference>
<feature type="domain" description="26S proteasome non-ATPase regulatory subunit 3 N-terminal TPR repeats" evidence="7">
    <location>
        <begin position="102"/>
        <end position="145"/>
    </location>
</feature>
<feature type="domain" description="Splicing factor RBM39 linker" evidence="6">
    <location>
        <begin position="387"/>
        <end position="498"/>
    </location>
</feature>
<keyword evidence="1" id="KW-0597">Phosphoprotein</keyword>
<dbReference type="Pfam" id="PF15519">
    <property type="entry name" value="RBM39linker"/>
    <property type="match status" value="1"/>
</dbReference>
<dbReference type="Gene3D" id="3.30.70.330">
    <property type="match status" value="2"/>
</dbReference>
<keyword evidence="5" id="KW-1133">Transmembrane helix</keyword>
<protein>
    <submittedName>
        <fullName evidence="8">Uncharacterized protein</fullName>
    </submittedName>
</protein>
<organism evidence="8 9">
    <name type="scientific">Quercus lobata</name>
    <name type="common">Valley oak</name>
    <dbReference type="NCBI Taxonomy" id="97700"/>
    <lineage>
        <taxon>Eukaryota</taxon>
        <taxon>Viridiplantae</taxon>
        <taxon>Streptophyta</taxon>
        <taxon>Embryophyta</taxon>
        <taxon>Tracheophyta</taxon>
        <taxon>Spermatophyta</taxon>
        <taxon>Magnoliopsida</taxon>
        <taxon>eudicotyledons</taxon>
        <taxon>Gunneridae</taxon>
        <taxon>Pentapetalae</taxon>
        <taxon>rosids</taxon>
        <taxon>fabids</taxon>
        <taxon>Fagales</taxon>
        <taxon>Fagaceae</taxon>
        <taxon>Quercus</taxon>
    </lineage>
</organism>
<feature type="transmembrane region" description="Helical" evidence="5">
    <location>
        <begin position="148"/>
        <end position="169"/>
    </location>
</feature>
<evidence type="ECO:0000256" key="3">
    <source>
        <dbReference type="ARBA" id="ARBA00022884"/>
    </source>
</evidence>
<keyword evidence="2" id="KW-0677">Repeat</keyword>
<dbReference type="Gene3D" id="3.40.50.12240">
    <property type="match status" value="1"/>
</dbReference>
<dbReference type="GO" id="GO:0005634">
    <property type="term" value="C:nucleus"/>
    <property type="evidence" value="ECO:0007669"/>
    <property type="project" value="InterPro"/>
</dbReference>
<dbReference type="InterPro" id="IPR029123">
    <property type="entry name" value="RBM39_linker"/>
</dbReference>
<keyword evidence="9" id="KW-1185">Reference proteome</keyword>
<dbReference type="AlphaFoldDB" id="A0A7N2LQI2"/>
<dbReference type="InterPro" id="IPR057985">
    <property type="entry name" value="TPR_PSMD3_N"/>
</dbReference>
<dbReference type="GO" id="GO:0006397">
    <property type="term" value="P:mRNA processing"/>
    <property type="evidence" value="ECO:0007669"/>
    <property type="project" value="InterPro"/>
</dbReference>
<reference evidence="8 9" key="1">
    <citation type="journal article" date="2016" name="G3 (Bethesda)">
        <title>First Draft Assembly and Annotation of the Genome of a California Endemic Oak Quercus lobata Nee (Fagaceae).</title>
        <authorList>
            <person name="Sork V.L."/>
            <person name="Fitz-Gibbon S.T."/>
            <person name="Puiu D."/>
            <person name="Crepeau M."/>
            <person name="Gugger P.F."/>
            <person name="Sherman R."/>
            <person name="Stevens K."/>
            <person name="Langley C.H."/>
            <person name="Pellegrini M."/>
            <person name="Salzberg S.L."/>
        </authorList>
    </citation>
    <scope>NUCLEOTIDE SEQUENCE [LARGE SCALE GENOMIC DNA]</scope>
    <source>
        <strain evidence="8 9">cv. SW786</strain>
    </source>
</reference>
<evidence type="ECO:0000259" key="7">
    <source>
        <dbReference type="Pfam" id="PF25573"/>
    </source>
</evidence>
<dbReference type="Pfam" id="PF25573">
    <property type="entry name" value="TPR_PSMD3_N"/>
    <property type="match status" value="1"/>
</dbReference>
<reference evidence="8" key="2">
    <citation type="submission" date="2021-01" db="UniProtKB">
        <authorList>
            <consortium name="EnsemblPlants"/>
        </authorList>
    </citation>
    <scope>IDENTIFICATION</scope>
</reference>
<proteinExistence type="predicted"/>
<dbReference type="Gramene" id="QL05p031699:mrna">
    <property type="protein sequence ID" value="QL05p031699:mrna"/>
    <property type="gene ID" value="QL05p031699"/>
</dbReference>
<keyword evidence="5" id="KW-0812">Transmembrane</keyword>
<sequence>MAVPNSLMVFKGKLAFITLGYLHISGVINYEYRDFVSSHRNSCFIWVMREYGVHESWSKLFFVKFENVNYVHFLGCTSHGELLVIKNGVYPKSNAEQRRKIVQETLLNLLLCKYLHYNLYDQAEKLRSKAPQFEAHSKQQVLGYCHQYNMMLFPFMIILVSMFSLPLIATSFSRRYKEKKEEVAEPEAVPEKDQRTVFAYQIFLKANERDVYEFFSKAGEYYYMCNSYDYAKIVSVGSYIEFYDAMSVPMAIALSGLPLLGQPVMVKPSEAEKNLVQSTTAVAGVSGGLIGLYSGRYKPSIQEGPEGFGQVELVQLPVDETGHCKGYGFVQIDNWLQHHIQLVSESLDARNALSLNQQLEIAGRLIKVSALTDQAGTQDVGANSGDFDDDEGGGLSQNARSQALLMQKLDRSGSGSSVAGSAGTPVFNSTGLTLPTVPILGALPAVSPITPLVPALAGHGGSGLQVPIATLPTVDTIGVPSECLLLNDMFDPNDEENDPTIEHIITPRIALTTVDYLAYECGKNVLVILTDMSSYADALREQWVGNLLDRHKKLEAESMIYLQAIFTTFWTIWNHRNTVVHEGKQPNPMEVILKAQNLSCRYQETPTKNAYINRNAKKTISGTRSLAGPWHLMIKIAGVRRKRARRSAYAYEAKNMQGETMFCGVASSAVDSAYGASQEALVEASIKARNAGFHQVLILSNSRRLVQTVNKERNPNWQERTMMVDLSSLHQNGFVLKMLFVPKVVINCVCYVANIATQCHFTNAGLDQLFVTNSLFSPFEWY</sequence>